<evidence type="ECO:0000256" key="1">
    <source>
        <dbReference type="SAM" id="Phobius"/>
    </source>
</evidence>
<feature type="transmembrane region" description="Helical" evidence="1">
    <location>
        <begin position="44"/>
        <end position="67"/>
    </location>
</feature>
<dbReference type="Proteomes" id="UP000655751">
    <property type="component" value="Unassembled WGS sequence"/>
</dbReference>
<evidence type="ECO:0000313" key="3">
    <source>
        <dbReference type="Proteomes" id="UP000655751"/>
    </source>
</evidence>
<keyword evidence="1" id="KW-1133">Transmembrane helix</keyword>
<dbReference type="RefSeq" id="WP_196152925.1">
    <property type="nucleotide sequence ID" value="NZ_JADMLG010000016.1"/>
</dbReference>
<evidence type="ECO:0000313" key="2">
    <source>
        <dbReference type="EMBL" id="MBH0780625.1"/>
    </source>
</evidence>
<reference evidence="2" key="1">
    <citation type="submission" date="2020-11" db="EMBL/GenBank/DDBJ databases">
        <title>Nocardia NEAU-351.nov., a novel actinomycete isolated from the cow dung.</title>
        <authorList>
            <person name="Zhang X."/>
        </authorList>
    </citation>
    <scope>NUCLEOTIDE SEQUENCE</scope>
    <source>
        <strain evidence="2">NEAU-351</strain>
    </source>
</reference>
<name>A0A931IJ46_9NOCA</name>
<sequence>MAAELDRPGRRWFAPIGLGAALCVACCLAPILIAAGVIGGGALLVGLSWLEPLGFALIGLGIVGLLWSRARARRIGCDSGSSDRDAGCSNTGCGCADTATLRA</sequence>
<organism evidence="2 3">
    <name type="scientific">Nocardia bovistercoris</name>
    <dbReference type="NCBI Taxonomy" id="2785916"/>
    <lineage>
        <taxon>Bacteria</taxon>
        <taxon>Bacillati</taxon>
        <taxon>Actinomycetota</taxon>
        <taxon>Actinomycetes</taxon>
        <taxon>Mycobacteriales</taxon>
        <taxon>Nocardiaceae</taxon>
        <taxon>Nocardia</taxon>
    </lineage>
</organism>
<gene>
    <name evidence="2" type="ORF">IT779_30585</name>
</gene>
<accession>A0A931IJ46</accession>
<proteinExistence type="predicted"/>
<keyword evidence="1" id="KW-0472">Membrane</keyword>
<dbReference type="EMBL" id="JADMLG010000016">
    <property type="protein sequence ID" value="MBH0780625.1"/>
    <property type="molecule type" value="Genomic_DNA"/>
</dbReference>
<comment type="caution">
    <text evidence="2">The sequence shown here is derived from an EMBL/GenBank/DDBJ whole genome shotgun (WGS) entry which is preliminary data.</text>
</comment>
<protein>
    <recommendedName>
        <fullName evidence="4">Mercuric ion transport protein</fullName>
    </recommendedName>
</protein>
<keyword evidence="1" id="KW-0812">Transmembrane</keyword>
<evidence type="ECO:0008006" key="4">
    <source>
        <dbReference type="Google" id="ProtNLM"/>
    </source>
</evidence>
<feature type="transmembrane region" description="Helical" evidence="1">
    <location>
        <begin position="12"/>
        <end position="38"/>
    </location>
</feature>
<dbReference type="AlphaFoldDB" id="A0A931IJ46"/>
<keyword evidence="3" id="KW-1185">Reference proteome</keyword>